<gene>
    <name evidence="1" type="ORF">J2S03_003346</name>
</gene>
<reference evidence="1 2" key="1">
    <citation type="submission" date="2023-07" db="EMBL/GenBank/DDBJ databases">
        <title>Genomic Encyclopedia of Type Strains, Phase IV (KMG-IV): sequencing the most valuable type-strain genomes for metagenomic binning, comparative biology and taxonomic classification.</title>
        <authorList>
            <person name="Goeker M."/>
        </authorList>
    </citation>
    <scope>NUCLEOTIDE SEQUENCE [LARGE SCALE GENOMIC DNA]</scope>
    <source>
        <strain evidence="1 2">DSM 4006</strain>
    </source>
</reference>
<organism evidence="1 2">
    <name type="scientific">Alicyclobacillus cycloheptanicus</name>
    <dbReference type="NCBI Taxonomy" id="1457"/>
    <lineage>
        <taxon>Bacteria</taxon>
        <taxon>Bacillati</taxon>
        <taxon>Bacillota</taxon>
        <taxon>Bacilli</taxon>
        <taxon>Bacillales</taxon>
        <taxon>Alicyclobacillaceae</taxon>
        <taxon>Alicyclobacillus</taxon>
    </lineage>
</organism>
<proteinExistence type="predicted"/>
<evidence type="ECO:0000313" key="1">
    <source>
        <dbReference type="EMBL" id="MDQ0191475.1"/>
    </source>
</evidence>
<name>A0ABT9XMG2_9BACL</name>
<protein>
    <submittedName>
        <fullName evidence="1">Uncharacterized protein</fullName>
    </submittedName>
</protein>
<dbReference type="Proteomes" id="UP001232973">
    <property type="component" value="Unassembled WGS sequence"/>
</dbReference>
<comment type="caution">
    <text evidence="1">The sequence shown here is derived from an EMBL/GenBank/DDBJ whole genome shotgun (WGS) entry which is preliminary data.</text>
</comment>
<keyword evidence="2" id="KW-1185">Reference proteome</keyword>
<sequence length="77" mass="8995">MTYLIELYVLETKGTNQLLYSYIKKEGGEPFPWRASTLLQNQENTCWKIVKYQRCVSDIEGMKLNGESTNISICQQR</sequence>
<accession>A0ABT9XMG2</accession>
<dbReference type="EMBL" id="JAUSTP010000046">
    <property type="protein sequence ID" value="MDQ0191475.1"/>
    <property type="molecule type" value="Genomic_DNA"/>
</dbReference>
<evidence type="ECO:0000313" key="2">
    <source>
        <dbReference type="Proteomes" id="UP001232973"/>
    </source>
</evidence>